<feature type="transmembrane region" description="Helical" evidence="1">
    <location>
        <begin position="20"/>
        <end position="42"/>
    </location>
</feature>
<evidence type="ECO:0000256" key="1">
    <source>
        <dbReference type="SAM" id="Phobius"/>
    </source>
</evidence>
<protein>
    <submittedName>
        <fullName evidence="2">Uncharacterized protein</fullName>
    </submittedName>
</protein>
<accession>A0A931I9I3</accession>
<keyword evidence="1" id="KW-0472">Membrane</keyword>
<dbReference type="Proteomes" id="UP000655751">
    <property type="component" value="Unassembled WGS sequence"/>
</dbReference>
<keyword evidence="1" id="KW-1133">Transmembrane helix</keyword>
<evidence type="ECO:0000313" key="2">
    <source>
        <dbReference type="EMBL" id="MBH0777204.1"/>
    </source>
</evidence>
<reference evidence="2" key="1">
    <citation type="submission" date="2020-11" db="EMBL/GenBank/DDBJ databases">
        <title>Nocardia NEAU-351.nov., a novel actinomycete isolated from the cow dung.</title>
        <authorList>
            <person name="Zhang X."/>
        </authorList>
    </citation>
    <scope>NUCLEOTIDE SEQUENCE</scope>
    <source>
        <strain evidence="2">NEAU-351</strain>
    </source>
</reference>
<sequence length="110" mass="11450">MHRIAGWWDGFELWVAGLPFIPQFFVVLVGMVPLSFAIAVALDRTLREVMRLLGRDRAQAAAPASAAGAMTVGAMTVGATAVETPPLADAAAVVAGPAVDPRQPVRSGAR</sequence>
<keyword evidence="1" id="KW-0812">Transmembrane</keyword>
<organism evidence="2 3">
    <name type="scientific">Nocardia bovistercoris</name>
    <dbReference type="NCBI Taxonomy" id="2785916"/>
    <lineage>
        <taxon>Bacteria</taxon>
        <taxon>Bacillati</taxon>
        <taxon>Actinomycetota</taxon>
        <taxon>Actinomycetes</taxon>
        <taxon>Mycobacteriales</taxon>
        <taxon>Nocardiaceae</taxon>
        <taxon>Nocardia</taxon>
    </lineage>
</organism>
<dbReference type="RefSeq" id="WP_196149514.1">
    <property type="nucleotide sequence ID" value="NZ_JADMLG010000004.1"/>
</dbReference>
<name>A0A931I9I3_9NOCA</name>
<dbReference type="EMBL" id="JADMLG010000004">
    <property type="protein sequence ID" value="MBH0777204.1"/>
    <property type="molecule type" value="Genomic_DNA"/>
</dbReference>
<proteinExistence type="predicted"/>
<dbReference type="AlphaFoldDB" id="A0A931I9I3"/>
<comment type="caution">
    <text evidence="2">The sequence shown here is derived from an EMBL/GenBank/DDBJ whole genome shotgun (WGS) entry which is preliminary data.</text>
</comment>
<evidence type="ECO:0000313" key="3">
    <source>
        <dbReference type="Proteomes" id="UP000655751"/>
    </source>
</evidence>
<keyword evidence="3" id="KW-1185">Reference proteome</keyword>
<gene>
    <name evidence="2" type="ORF">IT779_13025</name>
</gene>